<evidence type="ECO:0000313" key="1">
    <source>
        <dbReference type="EMBL" id="QHT91148.1"/>
    </source>
</evidence>
<proteinExistence type="predicted"/>
<reference evidence="1" key="1">
    <citation type="journal article" date="2020" name="Nature">
        <title>Giant virus diversity and host interactions through global metagenomics.</title>
        <authorList>
            <person name="Schulz F."/>
            <person name="Roux S."/>
            <person name="Paez-Espino D."/>
            <person name="Jungbluth S."/>
            <person name="Walsh D.A."/>
            <person name="Denef V.J."/>
            <person name="McMahon K.D."/>
            <person name="Konstantinidis K.T."/>
            <person name="Eloe-Fadrosh E.A."/>
            <person name="Kyrpides N.C."/>
            <person name="Woyke T."/>
        </authorList>
    </citation>
    <scope>NUCLEOTIDE SEQUENCE</scope>
    <source>
        <strain evidence="1">GVMAG-M-3300023184-72</strain>
    </source>
</reference>
<name>A0A6C0IDI7_9ZZZZ</name>
<sequence length="41" mass="5128">MYLYLLTLINTIFLFLNKKRCKLLLFRIVQTIFYYYCIKSL</sequence>
<protein>
    <submittedName>
        <fullName evidence="1">Uncharacterized protein</fullName>
    </submittedName>
</protein>
<dbReference type="EMBL" id="MN740163">
    <property type="protein sequence ID" value="QHT91148.1"/>
    <property type="molecule type" value="Genomic_DNA"/>
</dbReference>
<dbReference type="AlphaFoldDB" id="A0A6C0IDI7"/>
<organism evidence="1">
    <name type="scientific">viral metagenome</name>
    <dbReference type="NCBI Taxonomy" id="1070528"/>
    <lineage>
        <taxon>unclassified sequences</taxon>
        <taxon>metagenomes</taxon>
        <taxon>organismal metagenomes</taxon>
    </lineage>
</organism>
<accession>A0A6C0IDI7</accession>